<feature type="domain" description="O-antigen ligase-related" evidence="6">
    <location>
        <begin position="232"/>
        <end position="381"/>
    </location>
</feature>
<keyword evidence="8" id="KW-1185">Reference proteome</keyword>
<feature type="transmembrane region" description="Helical" evidence="5">
    <location>
        <begin position="39"/>
        <end position="58"/>
    </location>
</feature>
<dbReference type="RefSeq" id="WP_425345188.1">
    <property type="nucleotide sequence ID" value="NZ_JBGUBD010000004.1"/>
</dbReference>
<evidence type="ECO:0000256" key="5">
    <source>
        <dbReference type="SAM" id="Phobius"/>
    </source>
</evidence>
<keyword evidence="3 5" id="KW-1133">Transmembrane helix</keyword>
<name>A0ABV4U3T5_9BACT</name>
<feature type="transmembrane region" description="Helical" evidence="5">
    <location>
        <begin position="93"/>
        <end position="113"/>
    </location>
</feature>
<gene>
    <name evidence="7" type="ORF">ACERK3_08145</name>
</gene>
<dbReference type="EMBL" id="JBGUBD010000004">
    <property type="protein sequence ID" value="MFA9478265.1"/>
    <property type="molecule type" value="Genomic_DNA"/>
</dbReference>
<comment type="caution">
    <text evidence="7">The sequence shown here is derived from an EMBL/GenBank/DDBJ whole genome shotgun (WGS) entry which is preliminary data.</text>
</comment>
<evidence type="ECO:0000256" key="4">
    <source>
        <dbReference type="ARBA" id="ARBA00023136"/>
    </source>
</evidence>
<sequence>MNVFKATRSMPLRANAAGALTNDSVLLSMLRSHRLADRYLMLLALVLLGYALFGRGFAYVGLPPLFLGELVLALGFGLLLCHREVWVVLRQPAILAVIAFVVWGMMCTLPYLGQYGIDALRDAVLWGYALYALVVATLLIADPARLAWLMFMYRRFIVLLLVLAPIVWLVHSRYQAVLPTWPWAPGMPVLWFKGGDHAVHLAGAYAYLALFGIGGTVMPLLIYPLMAVNMGIILVGRAATLTVAAAFGLMMLFRPRSPLNWGVVLMAITVVTLLWTTGLVIDIPNSHRKISIEQLTSNIESMVDESEGDLHGTKRWRLDWWATIVDYTFYGDYFWTGKGFGVNLADVDGFQADPDSAIRSPHNGHLTVLARMGVPGLAIWLAVHGLWALGILDALYRSARARMAARIQTRAEGLPLPPRLDRWFGLFAFLFVYYIAFLVNASFDVFLEGPMGGVWFWTVYGIGLAAVWIYHRCPETLDVLESHENSVRP</sequence>
<dbReference type="Proteomes" id="UP001575105">
    <property type="component" value="Unassembled WGS sequence"/>
</dbReference>
<reference evidence="7 8" key="1">
    <citation type="submission" date="2024-08" db="EMBL/GenBank/DDBJ databases">
        <title>Whole-genome sequencing of halo(alkali)philic microorganisms from hypersaline lakes.</title>
        <authorList>
            <person name="Sorokin D.Y."/>
            <person name="Merkel A.Y."/>
            <person name="Messina E."/>
            <person name="Yakimov M."/>
        </authorList>
    </citation>
    <scope>NUCLEOTIDE SEQUENCE [LARGE SCALE GENOMIC DNA]</scope>
    <source>
        <strain evidence="7 8">AB-hyl4</strain>
    </source>
</reference>
<accession>A0ABV4U3T5</accession>
<keyword evidence="4 5" id="KW-0472">Membrane</keyword>
<protein>
    <submittedName>
        <fullName evidence="7">O-antigen ligase family protein</fullName>
    </submittedName>
</protein>
<feature type="transmembrane region" description="Helical" evidence="5">
    <location>
        <begin position="125"/>
        <end position="144"/>
    </location>
</feature>
<feature type="transmembrane region" description="Helical" evidence="5">
    <location>
        <begin position="423"/>
        <end position="447"/>
    </location>
</feature>
<feature type="transmembrane region" description="Helical" evidence="5">
    <location>
        <begin position="198"/>
        <end position="222"/>
    </location>
</feature>
<feature type="transmembrane region" description="Helical" evidence="5">
    <location>
        <begin position="454"/>
        <end position="471"/>
    </location>
</feature>
<dbReference type="Pfam" id="PF04932">
    <property type="entry name" value="Wzy_C"/>
    <property type="match status" value="1"/>
</dbReference>
<evidence type="ECO:0000259" key="6">
    <source>
        <dbReference type="Pfam" id="PF04932"/>
    </source>
</evidence>
<evidence type="ECO:0000313" key="8">
    <source>
        <dbReference type="Proteomes" id="UP001575105"/>
    </source>
</evidence>
<dbReference type="GO" id="GO:0016874">
    <property type="term" value="F:ligase activity"/>
    <property type="evidence" value="ECO:0007669"/>
    <property type="project" value="UniProtKB-KW"/>
</dbReference>
<comment type="subcellular location">
    <subcellularLocation>
        <location evidence="1">Membrane</location>
        <topology evidence="1">Multi-pass membrane protein</topology>
    </subcellularLocation>
</comment>
<feature type="transmembrane region" description="Helical" evidence="5">
    <location>
        <begin position="377"/>
        <end position="396"/>
    </location>
</feature>
<evidence type="ECO:0000256" key="1">
    <source>
        <dbReference type="ARBA" id="ARBA00004141"/>
    </source>
</evidence>
<feature type="transmembrane region" description="Helical" evidence="5">
    <location>
        <begin position="64"/>
        <end position="81"/>
    </location>
</feature>
<dbReference type="PANTHER" id="PTHR37422:SF13">
    <property type="entry name" value="LIPOPOLYSACCHARIDE BIOSYNTHESIS PROTEIN PA4999-RELATED"/>
    <property type="match status" value="1"/>
</dbReference>
<evidence type="ECO:0000313" key="7">
    <source>
        <dbReference type="EMBL" id="MFA9478265.1"/>
    </source>
</evidence>
<organism evidence="7 8">
    <name type="scientific">Natronomicrosphaera hydrolytica</name>
    <dbReference type="NCBI Taxonomy" id="3242702"/>
    <lineage>
        <taxon>Bacteria</taxon>
        <taxon>Pseudomonadati</taxon>
        <taxon>Planctomycetota</taxon>
        <taxon>Phycisphaerae</taxon>
        <taxon>Phycisphaerales</taxon>
        <taxon>Phycisphaeraceae</taxon>
        <taxon>Natronomicrosphaera</taxon>
    </lineage>
</organism>
<feature type="transmembrane region" description="Helical" evidence="5">
    <location>
        <begin position="156"/>
        <end position="178"/>
    </location>
</feature>
<feature type="transmembrane region" description="Helical" evidence="5">
    <location>
        <begin position="234"/>
        <end position="253"/>
    </location>
</feature>
<dbReference type="InterPro" id="IPR007016">
    <property type="entry name" value="O-antigen_ligase-rel_domated"/>
</dbReference>
<evidence type="ECO:0000256" key="2">
    <source>
        <dbReference type="ARBA" id="ARBA00022692"/>
    </source>
</evidence>
<keyword evidence="2 5" id="KW-0812">Transmembrane</keyword>
<dbReference type="PANTHER" id="PTHR37422">
    <property type="entry name" value="TEICHURONIC ACID BIOSYNTHESIS PROTEIN TUAE"/>
    <property type="match status" value="1"/>
</dbReference>
<keyword evidence="7" id="KW-0436">Ligase</keyword>
<proteinExistence type="predicted"/>
<evidence type="ECO:0000256" key="3">
    <source>
        <dbReference type="ARBA" id="ARBA00022989"/>
    </source>
</evidence>
<dbReference type="InterPro" id="IPR051533">
    <property type="entry name" value="WaaL-like"/>
</dbReference>
<feature type="transmembrane region" description="Helical" evidence="5">
    <location>
        <begin position="259"/>
        <end position="281"/>
    </location>
</feature>